<dbReference type="PANTHER" id="PTHR14136">
    <property type="entry name" value="BTB_POZ DOMAIN-CONTAINING PROTEIN KCTD9"/>
    <property type="match status" value="1"/>
</dbReference>
<reference evidence="2" key="1">
    <citation type="submission" date="2023-06" db="EMBL/GenBank/DDBJ databases">
        <title>Uncultivated large filamentous bacteria from sulfidic sediments reveal new species and different genomic features in energy metabolism and defense.</title>
        <authorList>
            <person name="Fonseca A."/>
        </authorList>
    </citation>
    <scope>NUCLEOTIDE SEQUENCE</scope>
    <source>
        <strain evidence="2">HSG4</strain>
    </source>
</reference>
<feature type="transmembrane region" description="Helical" evidence="1">
    <location>
        <begin position="232"/>
        <end position="250"/>
    </location>
</feature>
<dbReference type="EMBL" id="JAUCGM010000508">
    <property type="protein sequence ID" value="MDM8563207.1"/>
    <property type="molecule type" value="Genomic_DNA"/>
</dbReference>
<feature type="non-terminal residue" evidence="2">
    <location>
        <position position="264"/>
    </location>
</feature>
<keyword evidence="1" id="KW-1133">Transmembrane helix</keyword>
<name>A0ABT7VUI4_9GAMM</name>
<comment type="caution">
    <text evidence="2">The sequence shown here is derived from an EMBL/GenBank/DDBJ whole genome shotgun (WGS) entry which is preliminary data.</text>
</comment>
<dbReference type="InterPro" id="IPR001646">
    <property type="entry name" value="5peptide_repeat"/>
</dbReference>
<organism evidence="2 3">
    <name type="scientific">Candidatus Marithioploca araucensis</name>
    <dbReference type="NCBI Taxonomy" id="70273"/>
    <lineage>
        <taxon>Bacteria</taxon>
        <taxon>Pseudomonadati</taxon>
        <taxon>Pseudomonadota</taxon>
        <taxon>Gammaproteobacteria</taxon>
        <taxon>Thiotrichales</taxon>
        <taxon>Thiotrichaceae</taxon>
        <taxon>Candidatus Marithioploca</taxon>
    </lineage>
</organism>
<gene>
    <name evidence="2" type="ORF">QUF54_07625</name>
</gene>
<dbReference type="Pfam" id="PF00805">
    <property type="entry name" value="Pentapeptide"/>
    <property type="match status" value="2"/>
</dbReference>
<sequence>MKQLQKQCHYTDQEGNQCMNEAESDGLCYWHDPDTVKTGDDIKQRLEEYAASGRSMAGFSLKYANLEDINLINRGKKTGFNLSDADLYHANLRNAHLFLINLQGASLMKADLSQANLNCANLEKANLLGTNLKNARMEHARCGEKVMQEDKAFLALKQGNLESALDFFQQSEEIYRCLRKTCEARGLFEHAGSFFYREMVMRRFQIPLYSFKRAFSKIVDFFCGYGEKPLRVIIFSLLLIFSCASVYFALGIKGDNSIIIYDSQ</sequence>
<keyword evidence="1" id="KW-0812">Transmembrane</keyword>
<keyword evidence="1" id="KW-0472">Membrane</keyword>
<evidence type="ECO:0000313" key="3">
    <source>
        <dbReference type="Proteomes" id="UP001171945"/>
    </source>
</evidence>
<proteinExistence type="predicted"/>
<dbReference type="Proteomes" id="UP001171945">
    <property type="component" value="Unassembled WGS sequence"/>
</dbReference>
<dbReference type="PANTHER" id="PTHR14136:SF17">
    <property type="entry name" value="BTB_POZ DOMAIN-CONTAINING PROTEIN KCTD9"/>
    <property type="match status" value="1"/>
</dbReference>
<dbReference type="InterPro" id="IPR051082">
    <property type="entry name" value="Pentapeptide-BTB/POZ_domain"/>
</dbReference>
<evidence type="ECO:0000256" key="1">
    <source>
        <dbReference type="SAM" id="Phobius"/>
    </source>
</evidence>
<accession>A0ABT7VUI4</accession>
<dbReference type="SUPFAM" id="SSF141571">
    <property type="entry name" value="Pentapeptide repeat-like"/>
    <property type="match status" value="1"/>
</dbReference>
<dbReference type="Gene3D" id="2.160.20.80">
    <property type="entry name" value="E3 ubiquitin-protein ligase SopA"/>
    <property type="match status" value="1"/>
</dbReference>
<protein>
    <submittedName>
        <fullName evidence="2">Pentapeptide repeat-containing protein</fullName>
    </submittedName>
</protein>
<evidence type="ECO:0000313" key="2">
    <source>
        <dbReference type="EMBL" id="MDM8563207.1"/>
    </source>
</evidence>
<keyword evidence="3" id="KW-1185">Reference proteome</keyword>